<protein>
    <submittedName>
        <fullName evidence="6">Tail tape measure protein</fullName>
    </submittedName>
</protein>
<proteinExistence type="predicted"/>
<feature type="transmembrane region" description="Helical" evidence="4">
    <location>
        <begin position="324"/>
        <end position="353"/>
    </location>
</feature>
<keyword evidence="4" id="KW-0472">Membrane</keyword>
<dbReference type="InterPro" id="IPR053058">
    <property type="entry name" value="Mulikevirus_tape_measure"/>
</dbReference>
<name>A0A8S5TUX7_9CAUD</name>
<feature type="region of interest" description="Disordered" evidence="3">
    <location>
        <begin position="508"/>
        <end position="535"/>
    </location>
</feature>
<dbReference type="EMBL" id="BK015935">
    <property type="protein sequence ID" value="DAF86017.1"/>
    <property type="molecule type" value="Genomic_DNA"/>
</dbReference>
<reference evidence="6" key="1">
    <citation type="journal article" date="2021" name="Proc. Natl. Acad. Sci. U.S.A.">
        <title>A Catalog of Tens of Thousands of Viruses from Human Metagenomes Reveals Hidden Associations with Chronic Diseases.</title>
        <authorList>
            <person name="Tisza M.J."/>
            <person name="Buck C.B."/>
        </authorList>
    </citation>
    <scope>NUCLEOTIDE SEQUENCE</scope>
    <source>
        <strain evidence="6">Ctr0c13</strain>
    </source>
</reference>
<keyword evidence="1" id="KW-1245">Viral tail assembly</keyword>
<dbReference type="GO" id="GO:0098003">
    <property type="term" value="P:viral tail assembly"/>
    <property type="evidence" value="ECO:0007669"/>
    <property type="project" value="UniProtKB-KW"/>
</dbReference>
<feature type="transmembrane region" description="Helical" evidence="4">
    <location>
        <begin position="293"/>
        <end position="312"/>
    </location>
</feature>
<evidence type="ECO:0000256" key="4">
    <source>
        <dbReference type="SAM" id="Phobius"/>
    </source>
</evidence>
<dbReference type="NCBIfam" id="TIGR02675">
    <property type="entry name" value="tape_meas_nterm"/>
    <property type="match status" value="1"/>
</dbReference>
<evidence type="ECO:0000256" key="1">
    <source>
        <dbReference type="ARBA" id="ARBA00022465"/>
    </source>
</evidence>
<dbReference type="PANTHER" id="PTHR38812:SF2">
    <property type="entry name" value="MU-LIKE PROPHAGE FLUMU PROTEIN GP42"/>
    <property type="match status" value="1"/>
</dbReference>
<keyword evidence="4" id="KW-0812">Transmembrane</keyword>
<dbReference type="InterPro" id="IPR013491">
    <property type="entry name" value="Tape_meas_N"/>
</dbReference>
<sequence length="1033" mass="107733">MATVAELLVKIGADTSDLRKELNAAKRQLKTAFGAEGMELSSKALKGIAALGAALAGLGVYAVKTGGELQNVQVAMTNLLGSAGKAESFIKELQDFAAHTPFEFNDVTKASQKFLAFGFTAEQIIPTLTAVGDAAAGVGAGQDGVNRLTLALGQIAAKGKLSSEEMMQITELGIPAWQLLADKLNTDVAGAQEMVTRRMVDSKMALDALVGGMEQNYGGMMEQQSGTILGAWSNLMDGIGQVASQAGLQIADALNLTGVFSSLGDWLSNFASAIRESGISGAIAACVPPEAQIAIVALGTAITAVAIPAMYAAGAAAVAMMAPFLASVGAAVTACAPFIAALAAVIASCYALYRSGLSVSDVLTVMGVDSSRLMDAWNQVKSAFSSLGTLVSSVLNLLKPIFIAFGAVVSLVTVGVMKYIGWLINSFSMLVSGVAWAVDTVCSVLNSMASYISEILASAGSAFSHMADRVLPDWASSGLSTMSSFVDKAVSWLTSLIAKITETNAALGSVSGDSGGGEQHRSDFGEKPSPKRVIPDFSNFAGKGSSEMPSAGGGSVGSSGGGASAIDTMVSKAASTSKSIEEEWMRTFRTKSALVDRWYKEETDELEKSAAANENYERDKERLAELYASKRIAALQEESRQELELYKQVLSAANASKLSDMTINNTASAAELEKLSQEHETTVAAIEERWRKLSDTFLSLTANQKNAFLSALTEQQIAFEQMESGELDFHKQVLADKLNADKAYEDARLEYYAQCKDIKANMDEACRTLDMQRLQEVLTEEAAIRLNDMEAQKTLMDTYQEAFLAAHMTTAQLVSDLYSTALGGLSDAFANILTGAKNAKQAFADLGKSMIKVIAQYFAKQAAGMIVSHVMGQNLQKKEAAVSAARASASLAAWAPVAVAYETVHPGAAARALGSVTGILTSAAALGTSLLAVTTGASGGKASNGGSSVPQYAKGGYFTKPSLGIIGEGADAEAVLPLNRAVFSNIAEGIAEAGSTANNTVTQNIYGDINNAADVDDLFDGLSAMVAAGLRGV</sequence>
<evidence type="ECO:0000256" key="3">
    <source>
        <dbReference type="SAM" id="MobiDB-lite"/>
    </source>
</evidence>
<accession>A0A8S5TUX7</accession>
<evidence type="ECO:0000313" key="6">
    <source>
        <dbReference type="EMBL" id="DAF86017.1"/>
    </source>
</evidence>
<organism evidence="6">
    <name type="scientific">Siphoviridae sp. ctr0c13</name>
    <dbReference type="NCBI Taxonomy" id="2825683"/>
    <lineage>
        <taxon>Viruses</taxon>
        <taxon>Duplodnaviria</taxon>
        <taxon>Heunggongvirae</taxon>
        <taxon>Uroviricota</taxon>
        <taxon>Caudoviricetes</taxon>
    </lineage>
</organism>
<feature type="coiled-coil region" evidence="2">
    <location>
        <begin position="599"/>
        <end position="626"/>
    </location>
</feature>
<dbReference type="PANTHER" id="PTHR38812">
    <property type="entry name" value="MU-LIKE PROPHAGE FLUMU PROTEIN GP42"/>
    <property type="match status" value="1"/>
</dbReference>
<keyword evidence="2" id="KW-0175">Coiled coil</keyword>
<dbReference type="Pfam" id="PF20155">
    <property type="entry name" value="TMP_3"/>
    <property type="match status" value="1"/>
</dbReference>
<feature type="domain" description="Tape measure protein N-terminal" evidence="5">
    <location>
        <begin position="62"/>
        <end position="243"/>
    </location>
</feature>
<keyword evidence="1" id="KW-1188">Viral release from host cell</keyword>
<evidence type="ECO:0000256" key="2">
    <source>
        <dbReference type="SAM" id="Coils"/>
    </source>
</evidence>
<feature type="transmembrane region" description="Helical" evidence="4">
    <location>
        <begin position="390"/>
        <end position="412"/>
    </location>
</feature>
<keyword evidence="4" id="KW-1133">Transmembrane helix</keyword>
<evidence type="ECO:0000259" key="5">
    <source>
        <dbReference type="Pfam" id="PF20155"/>
    </source>
</evidence>
<feature type="compositionally biased region" description="Basic and acidic residues" evidence="3">
    <location>
        <begin position="518"/>
        <end position="529"/>
    </location>
</feature>